<keyword evidence="2" id="KW-1185">Reference proteome</keyword>
<evidence type="ECO:0000313" key="1">
    <source>
        <dbReference type="EMBL" id="WMV54471.1"/>
    </source>
</evidence>
<dbReference type="Proteomes" id="UP001234989">
    <property type="component" value="Chromosome 11"/>
</dbReference>
<evidence type="ECO:0000313" key="2">
    <source>
        <dbReference type="Proteomes" id="UP001234989"/>
    </source>
</evidence>
<dbReference type="EMBL" id="CP133622">
    <property type="protein sequence ID" value="WMV54471.1"/>
    <property type="molecule type" value="Genomic_DNA"/>
</dbReference>
<reference evidence="1" key="1">
    <citation type="submission" date="2023-08" db="EMBL/GenBank/DDBJ databases">
        <title>A de novo genome assembly of Solanum verrucosum Schlechtendal, a Mexican diploid species geographically isolated from the other diploid A-genome species in potato relatives.</title>
        <authorList>
            <person name="Hosaka K."/>
        </authorList>
    </citation>
    <scope>NUCLEOTIDE SEQUENCE</scope>
    <source>
        <tissue evidence="1">Young leaves</tissue>
    </source>
</reference>
<dbReference type="AlphaFoldDB" id="A0AAF0V058"/>
<organism evidence="1 2">
    <name type="scientific">Solanum verrucosum</name>
    <dbReference type="NCBI Taxonomy" id="315347"/>
    <lineage>
        <taxon>Eukaryota</taxon>
        <taxon>Viridiplantae</taxon>
        <taxon>Streptophyta</taxon>
        <taxon>Embryophyta</taxon>
        <taxon>Tracheophyta</taxon>
        <taxon>Spermatophyta</taxon>
        <taxon>Magnoliopsida</taxon>
        <taxon>eudicotyledons</taxon>
        <taxon>Gunneridae</taxon>
        <taxon>Pentapetalae</taxon>
        <taxon>asterids</taxon>
        <taxon>lamiids</taxon>
        <taxon>Solanales</taxon>
        <taxon>Solanaceae</taxon>
        <taxon>Solanoideae</taxon>
        <taxon>Solaneae</taxon>
        <taxon>Solanum</taxon>
    </lineage>
</organism>
<sequence length="220" mass="25579">MNDDLAYDLLFHRWTVLVNHRSNFWDLKCDRLTYCWALRLSTDKSSISIMAPNKAHTYQRKYKSNSVALSPQQLIDELSGSEFDRDMTRDSLRVIPFNLSEATECRFIYGPSRVQSINTAEYDYRGNTGWSHDMTLPIKKDSVVMIASLMAGNEINFYQIMIVKINERAFWDKTTLPFPCLIFHLCRKATITVWGCDRLIEVTKMVYVGWIRDETNPAAP</sequence>
<proteinExistence type="predicted"/>
<name>A0AAF0V058_SOLVR</name>
<accession>A0AAF0V058</accession>
<gene>
    <name evidence="1" type="ORF">MTR67_047856</name>
</gene>
<protein>
    <submittedName>
        <fullName evidence="1">Uncharacterized protein</fullName>
    </submittedName>
</protein>